<dbReference type="GO" id="GO:0071555">
    <property type="term" value="P:cell wall organization"/>
    <property type="evidence" value="ECO:0007669"/>
    <property type="project" value="UniProtKB-KW"/>
</dbReference>
<evidence type="ECO:0000313" key="23">
    <source>
        <dbReference type="EMBL" id="TKA28410.1"/>
    </source>
</evidence>
<feature type="binding site" evidence="16">
    <location>
        <begin position="391"/>
        <end position="393"/>
    </location>
    <ligand>
        <name>substrate</name>
    </ligand>
</feature>
<dbReference type="InterPro" id="IPR036900">
    <property type="entry name" value="A-D-PHexomutase_C_sf"/>
</dbReference>
<feature type="binding site" evidence="17">
    <location>
        <position position="299"/>
    </location>
    <ligand>
        <name>Mg(2+)</name>
        <dbReference type="ChEBI" id="CHEBI:18420"/>
    </ligand>
</feature>
<dbReference type="EMBL" id="NAJL01000018">
    <property type="protein sequence ID" value="TKA28410.1"/>
    <property type="molecule type" value="Genomic_DNA"/>
</dbReference>
<feature type="domain" description="Alpha-D-phosphohexomutase C-terminal" evidence="19">
    <location>
        <begin position="498"/>
        <end position="539"/>
    </location>
</feature>
<accession>A0A4U0U0K8</accession>
<name>A0A4U0U0K8_9PEZI</name>
<keyword evidence="8 14" id="KW-0413">Isomerase</keyword>
<evidence type="ECO:0000256" key="12">
    <source>
        <dbReference type="ARBA" id="ARBA00032065"/>
    </source>
</evidence>
<dbReference type="GO" id="GO:0005975">
    <property type="term" value="P:carbohydrate metabolic process"/>
    <property type="evidence" value="ECO:0007669"/>
    <property type="project" value="InterPro"/>
</dbReference>
<dbReference type="GO" id="GO:0004610">
    <property type="term" value="F:phosphoacetylglucosamine mutase activity"/>
    <property type="evidence" value="ECO:0007669"/>
    <property type="project" value="UniProtKB-UniRule"/>
</dbReference>
<feature type="domain" description="Phosphoacetylglucosamine mutase AMG1" evidence="21">
    <location>
        <begin position="316"/>
        <end position="455"/>
    </location>
</feature>
<dbReference type="AlphaFoldDB" id="A0A4U0U0K8"/>
<feature type="domain" description="Phosphoacetylglucosamine mutase AMG1" evidence="22">
    <location>
        <begin position="221"/>
        <end position="302"/>
    </location>
</feature>
<evidence type="ECO:0000256" key="5">
    <source>
        <dbReference type="ARBA" id="ARBA00022553"/>
    </source>
</evidence>
<sequence>MSSLPLGYSIDGEYEKAVEKGFEDFPRAPVDKPFSYGTAGFRMRADLLDYVMLTVGVLASLRSRKLMSNTIGIMITASHNPAEDNGVKLVDPSGDMLEETWEHWATAFANAWEPAKLKAAYINCIEECKIDQRKEAHVIIARDTRPSGDRLVKALIAGLEATGTKYTDYGYATTPQLHYLVRAINTQRQAQPYGEPSEEGYYKKLGSAFTTVMQYANPNGALTVDCANGIGAPKLKELIKYLPEDKLQINIVNDRIEQADLLNEKCGADFVKTQQRGPQDFVQTAKPGERWCSFDGDADRIIYYFNDDEKVFRLLDGDRIATLAASFIGDLVRKAGLEDEVKLAVVQTAYANGASTRYIEQTLKLKVECTATGVKHLHHVAARYDIGVYFEANGHGTVLFHPRALKAIRKHEPQSPAQLEALDTLKALTDLINQTVGDALSDMLLVEAVLAHKEWTVKEWNLTYKDLPNKLAKVNVADRSSYRTAHGSAERQLEHPTGLQAKIDDIVKKYQDGRCFVRASGTEDAVRVYGEAAEIFDVEDMVTRVIESISIQQMVLVGNTSFRDQRQQEEHEMGLGLERGAQEPPVGNG</sequence>
<dbReference type="FunFam" id="3.40.120.10:FF:000023">
    <property type="entry name" value="Phosphoacetylglucosamine mutase"/>
    <property type="match status" value="1"/>
</dbReference>
<feature type="binding site" evidence="17">
    <location>
        <position position="295"/>
    </location>
    <ligand>
        <name>Mg(2+)</name>
        <dbReference type="ChEBI" id="CHEBI:18420"/>
    </ligand>
</feature>
<comment type="caution">
    <text evidence="23">The sequence shown here is derived from an EMBL/GenBank/DDBJ whole genome shotgun (WGS) entry which is preliminary data.</text>
</comment>
<dbReference type="PANTHER" id="PTHR45955:SF1">
    <property type="entry name" value="PHOSPHOACETYLGLUCOSAMINE MUTASE"/>
    <property type="match status" value="1"/>
</dbReference>
<dbReference type="Pfam" id="PF02878">
    <property type="entry name" value="PGM_PMM_I"/>
    <property type="match status" value="2"/>
</dbReference>
<keyword evidence="5" id="KW-0597">Phosphoprotein</keyword>
<dbReference type="FunFam" id="3.30.310.50:FF:000003">
    <property type="entry name" value="Phosphoacetylglucosamine mutase"/>
    <property type="match status" value="1"/>
</dbReference>
<evidence type="ECO:0000256" key="1">
    <source>
        <dbReference type="ARBA" id="ARBA00000558"/>
    </source>
</evidence>
<evidence type="ECO:0000259" key="22">
    <source>
        <dbReference type="Pfam" id="PF21405"/>
    </source>
</evidence>
<gene>
    <name evidence="23" type="ORF">B0A50_03877</name>
</gene>
<evidence type="ECO:0000256" key="6">
    <source>
        <dbReference type="ARBA" id="ARBA00022723"/>
    </source>
</evidence>
<dbReference type="Gene3D" id="3.30.310.50">
    <property type="entry name" value="Alpha-D-phosphohexomutase, C-terminal domain"/>
    <property type="match status" value="1"/>
</dbReference>
<protein>
    <recommendedName>
        <fullName evidence="4 14">Phosphoacetylglucosamine mutase</fullName>
        <shortName evidence="14">PAGM</shortName>
        <ecNumber evidence="4 14">5.4.2.3</ecNumber>
    </recommendedName>
    <alternativeName>
        <fullName evidence="12 14">Acetylglucosamine phosphomutase</fullName>
    </alternativeName>
    <alternativeName>
        <fullName evidence="11 14">N-acetylglucosamine-phosphate mutase</fullName>
    </alternativeName>
</protein>
<comment type="cofactor">
    <cofactor evidence="14 17">
        <name>Mg(2+)</name>
        <dbReference type="ChEBI" id="CHEBI:18420"/>
    </cofactor>
    <text evidence="14 17">Binds 1 Mg(2+) ion per subunit.</text>
</comment>
<feature type="binding site" evidence="16">
    <location>
        <position position="527"/>
    </location>
    <ligand>
        <name>substrate</name>
    </ligand>
</feature>
<organism evidence="23 24">
    <name type="scientific">Salinomyces thailandicus</name>
    <dbReference type="NCBI Taxonomy" id="706561"/>
    <lineage>
        <taxon>Eukaryota</taxon>
        <taxon>Fungi</taxon>
        <taxon>Dikarya</taxon>
        <taxon>Ascomycota</taxon>
        <taxon>Pezizomycotina</taxon>
        <taxon>Dothideomycetes</taxon>
        <taxon>Dothideomycetidae</taxon>
        <taxon>Mycosphaerellales</taxon>
        <taxon>Teratosphaeriaceae</taxon>
        <taxon>Salinomyces</taxon>
    </lineage>
</organism>
<feature type="region of interest" description="Disordered" evidence="18">
    <location>
        <begin position="567"/>
        <end position="589"/>
    </location>
</feature>
<dbReference type="PIRSF" id="PIRSF016408">
    <property type="entry name" value="PAGM"/>
    <property type="match status" value="1"/>
</dbReference>
<dbReference type="InterPro" id="IPR016066">
    <property type="entry name" value="A-D-PHexomutase_CS"/>
</dbReference>
<keyword evidence="6 14" id="KW-0479">Metal-binding</keyword>
<dbReference type="PROSITE" id="PS00710">
    <property type="entry name" value="PGM_PMM"/>
    <property type="match status" value="1"/>
</dbReference>
<evidence type="ECO:0000256" key="15">
    <source>
        <dbReference type="PIRSR" id="PIRSR016408-1"/>
    </source>
</evidence>
<dbReference type="FunFam" id="3.40.120.10:FF:000013">
    <property type="entry name" value="Phosphoacetylglucosamine mutase"/>
    <property type="match status" value="1"/>
</dbReference>
<dbReference type="Pfam" id="PF21405">
    <property type="entry name" value="AMG1_II"/>
    <property type="match status" value="1"/>
</dbReference>
<comment type="similarity">
    <text evidence="3 14">Belongs to the phosphohexose mutase family.</text>
</comment>
<dbReference type="InterPro" id="IPR005843">
    <property type="entry name" value="A-D-PHexomutase_C"/>
</dbReference>
<evidence type="ECO:0000256" key="10">
    <source>
        <dbReference type="ARBA" id="ARBA00023316"/>
    </source>
</evidence>
<evidence type="ECO:0000256" key="13">
    <source>
        <dbReference type="ARBA" id="ARBA00059527"/>
    </source>
</evidence>
<evidence type="ECO:0000256" key="14">
    <source>
        <dbReference type="PIRNR" id="PIRNR016408"/>
    </source>
</evidence>
<evidence type="ECO:0000313" key="24">
    <source>
        <dbReference type="Proteomes" id="UP000308549"/>
    </source>
</evidence>
<dbReference type="EC" id="5.4.2.3" evidence="4 14"/>
<dbReference type="PANTHER" id="PTHR45955">
    <property type="entry name" value="PHOSPHOACETYLGLUCOSAMINE MUTASE"/>
    <property type="match status" value="1"/>
</dbReference>
<feature type="active site" description="Phosphoserine intermediate" evidence="15">
    <location>
        <position position="78"/>
    </location>
</feature>
<dbReference type="Gene3D" id="3.40.120.10">
    <property type="entry name" value="Alpha-D-Glucose-1,6-Bisphosphate, subunit A, domain 3"/>
    <property type="match status" value="2"/>
</dbReference>
<evidence type="ECO:0000259" key="20">
    <source>
        <dbReference type="Pfam" id="PF02878"/>
    </source>
</evidence>
<dbReference type="UniPathway" id="UPA00113">
    <property type="reaction ID" value="UER00530"/>
</dbReference>
<comment type="function">
    <text evidence="13 14">Catalyzes the conversion of GlcNAc-6-P into GlcNAc-1-P during the synthesis of uridine diphosphate/UDP-GlcNAc, which is a biosynthetic precursor of chitin and also supplies the amino sugars for N-linked oligosaccharides of glycoproteins.</text>
</comment>
<proteinExistence type="inferred from homology"/>
<dbReference type="InterPro" id="IPR049023">
    <property type="entry name" value="AMG1_II"/>
</dbReference>
<dbReference type="Pfam" id="PF00408">
    <property type="entry name" value="PGM_PMM_IV"/>
    <property type="match status" value="1"/>
</dbReference>
<evidence type="ECO:0000256" key="16">
    <source>
        <dbReference type="PIRSR" id="PIRSR016408-2"/>
    </source>
</evidence>
<dbReference type="Pfam" id="PF21404">
    <property type="entry name" value="AMG1_III"/>
    <property type="match status" value="1"/>
</dbReference>
<evidence type="ECO:0000256" key="8">
    <source>
        <dbReference type="ARBA" id="ARBA00023235"/>
    </source>
</evidence>
<evidence type="ECO:0000256" key="7">
    <source>
        <dbReference type="ARBA" id="ARBA00022842"/>
    </source>
</evidence>
<dbReference type="InterPro" id="IPR005844">
    <property type="entry name" value="A-D-PHexomutase_a/b/a-I"/>
</dbReference>
<comment type="catalytic activity">
    <reaction evidence="1 14">
        <text>N-acetyl-alpha-D-glucosamine 1-phosphate = N-acetyl-D-glucosamine 6-phosphate</text>
        <dbReference type="Rhea" id="RHEA:23804"/>
        <dbReference type="ChEBI" id="CHEBI:57513"/>
        <dbReference type="ChEBI" id="CHEBI:57776"/>
        <dbReference type="EC" id="5.4.2.3"/>
    </reaction>
</comment>
<keyword evidence="9" id="KW-0119">Carbohydrate metabolism</keyword>
<dbReference type="InterPro" id="IPR016055">
    <property type="entry name" value="A-D-PHexomutase_a/b/a-I/II/III"/>
</dbReference>
<dbReference type="Proteomes" id="UP000308549">
    <property type="component" value="Unassembled WGS sequence"/>
</dbReference>
<feature type="binding site" evidence="17">
    <location>
        <position position="297"/>
    </location>
    <ligand>
        <name>Mg(2+)</name>
        <dbReference type="ChEBI" id="CHEBI:18420"/>
    </ligand>
</feature>
<evidence type="ECO:0000256" key="3">
    <source>
        <dbReference type="ARBA" id="ARBA00010231"/>
    </source>
</evidence>
<evidence type="ECO:0000259" key="19">
    <source>
        <dbReference type="Pfam" id="PF00408"/>
    </source>
</evidence>
<dbReference type="GO" id="GO:0006048">
    <property type="term" value="P:UDP-N-acetylglucosamine biosynthetic process"/>
    <property type="evidence" value="ECO:0007669"/>
    <property type="project" value="UniProtKB-UniRule"/>
</dbReference>
<evidence type="ECO:0000256" key="18">
    <source>
        <dbReference type="SAM" id="MobiDB-lite"/>
    </source>
</evidence>
<dbReference type="SUPFAM" id="SSF55957">
    <property type="entry name" value="Phosphoglucomutase, C-terminal domain"/>
    <property type="match status" value="1"/>
</dbReference>
<feature type="domain" description="Alpha-D-phosphohexomutase alpha/beta/alpha" evidence="20">
    <location>
        <begin position="69"/>
        <end position="103"/>
    </location>
</feature>
<evidence type="ECO:0000256" key="2">
    <source>
        <dbReference type="ARBA" id="ARBA00004865"/>
    </source>
</evidence>
<keyword evidence="10" id="KW-0961">Cell wall biogenesis/degradation</keyword>
<dbReference type="OrthoDB" id="1928at2759"/>
<dbReference type="InterPro" id="IPR016657">
    <property type="entry name" value="PAGM"/>
</dbReference>
<evidence type="ECO:0000256" key="17">
    <source>
        <dbReference type="PIRSR" id="PIRSR016408-3"/>
    </source>
</evidence>
<dbReference type="GO" id="GO:0000287">
    <property type="term" value="F:magnesium ion binding"/>
    <property type="evidence" value="ECO:0007669"/>
    <property type="project" value="InterPro"/>
</dbReference>
<comment type="pathway">
    <text evidence="2 14">Nucleotide-sugar biosynthesis; UDP-N-acetyl-alpha-D-glucosamine biosynthesis; N-acetyl-alpha-D-glucosamine 1-phosphate from alpha-D-glucosamine 6-phosphate (route I): step 2/2.</text>
</comment>
<evidence type="ECO:0000256" key="11">
    <source>
        <dbReference type="ARBA" id="ARBA00031926"/>
    </source>
</evidence>
<evidence type="ECO:0000259" key="21">
    <source>
        <dbReference type="Pfam" id="PF21404"/>
    </source>
</evidence>
<evidence type="ECO:0000256" key="9">
    <source>
        <dbReference type="ARBA" id="ARBA00023277"/>
    </source>
</evidence>
<dbReference type="InterPro" id="IPR049022">
    <property type="entry name" value="AMG1_III"/>
</dbReference>
<feature type="binding site" evidence="16">
    <location>
        <begin position="518"/>
        <end position="522"/>
    </location>
    <ligand>
        <name>substrate</name>
    </ligand>
</feature>
<feature type="domain" description="Alpha-D-phosphohexomutase alpha/beta/alpha" evidence="20">
    <location>
        <begin position="118"/>
        <end position="186"/>
    </location>
</feature>
<feature type="binding site" description="via phosphate group" evidence="17">
    <location>
        <position position="78"/>
    </location>
    <ligand>
        <name>Mg(2+)</name>
        <dbReference type="ChEBI" id="CHEBI:18420"/>
    </ligand>
</feature>
<reference evidence="23 24" key="1">
    <citation type="submission" date="2017-03" db="EMBL/GenBank/DDBJ databases">
        <title>Genomes of endolithic fungi from Antarctica.</title>
        <authorList>
            <person name="Coleine C."/>
            <person name="Masonjones S."/>
            <person name="Stajich J.E."/>
        </authorList>
    </citation>
    <scope>NUCLEOTIDE SEQUENCE [LARGE SCALE GENOMIC DNA]</scope>
    <source>
        <strain evidence="23 24">CCFEE 6315</strain>
    </source>
</reference>
<evidence type="ECO:0000256" key="4">
    <source>
        <dbReference type="ARBA" id="ARBA00012731"/>
    </source>
</evidence>
<dbReference type="CDD" id="cd03086">
    <property type="entry name" value="PGM3"/>
    <property type="match status" value="1"/>
</dbReference>
<keyword evidence="7 14" id="KW-0460">Magnesium</keyword>
<dbReference type="SUPFAM" id="SSF53738">
    <property type="entry name" value="Phosphoglucomutase, first 3 domains"/>
    <property type="match status" value="3"/>
</dbReference>
<keyword evidence="24" id="KW-1185">Reference proteome</keyword>